<organism evidence="2 3">
    <name type="scientific">Frigoriflavimonas asaccharolytica</name>
    <dbReference type="NCBI Taxonomy" id="2735899"/>
    <lineage>
        <taxon>Bacteria</taxon>
        <taxon>Pseudomonadati</taxon>
        <taxon>Bacteroidota</taxon>
        <taxon>Flavobacteriia</taxon>
        <taxon>Flavobacteriales</taxon>
        <taxon>Weeksellaceae</taxon>
        <taxon>Frigoriflavimonas</taxon>
    </lineage>
</organism>
<feature type="signal peptide" evidence="1">
    <location>
        <begin position="1"/>
        <end position="21"/>
    </location>
</feature>
<evidence type="ECO:0000313" key="3">
    <source>
        <dbReference type="Proteomes" id="UP000610746"/>
    </source>
</evidence>
<dbReference type="Proteomes" id="UP000610746">
    <property type="component" value="Unassembled WGS sequence"/>
</dbReference>
<keyword evidence="3" id="KW-1185">Reference proteome</keyword>
<accession>A0A8J8K6P0</accession>
<evidence type="ECO:0000256" key="1">
    <source>
        <dbReference type="SAM" id="SignalP"/>
    </source>
</evidence>
<sequence length="312" mass="32402">MKIIKYLMLIFLCFAQNLVFAQQDLELNRSSYTNNAKGPVLETANFNFLLNTDNPTGTTFTAPSSALAVKFTISNSQFKGTNSITTPTGNSNIVFGGNGGGPANINSSFPPLLAPGPFSPTWYTSSGATTVGTGISPNFTATDTFGAYLFIGTPALAAAGIATNSRVYVSDLTITFDRAVNFPRLHFVGLGSDIGLVRSNGEFELSNINGAAAPANVLTLISSRPELAVANNYIAATDNGTGNAYGGELNSGTGTIEVNAKNIMTLKFKVYFKSNNGSSGDVYDSDPGVGDAIIISATVLPCDVTGAGPVIN</sequence>
<name>A0A8J8K6P0_9FLAO</name>
<dbReference type="EMBL" id="JABSNO010000034">
    <property type="protein sequence ID" value="NRS93960.1"/>
    <property type="molecule type" value="Genomic_DNA"/>
</dbReference>
<evidence type="ECO:0000313" key="2">
    <source>
        <dbReference type="EMBL" id="NRS93960.1"/>
    </source>
</evidence>
<keyword evidence="1" id="KW-0732">Signal</keyword>
<gene>
    <name evidence="2" type="ORF">HNQ03_003052</name>
</gene>
<dbReference type="RefSeq" id="WP_173780497.1">
    <property type="nucleotide sequence ID" value="NZ_JABSNO010000034.1"/>
</dbReference>
<comment type="caution">
    <text evidence="2">The sequence shown here is derived from an EMBL/GenBank/DDBJ whole genome shotgun (WGS) entry which is preliminary data.</text>
</comment>
<feature type="chain" id="PRO_5035216609" evidence="1">
    <location>
        <begin position="22"/>
        <end position="312"/>
    </location>
</feature>
<proteinExistence type="predicted"/>
<protein>
    <submittedName>
        <fullName evidence="2">Uncharacterized protein</fullName>
    </submittedName>
</protein>
<dbReference type="AlphaFoldDB" id="A0A8J8K6P0"/>
<reference evidence="2" key="1">
    <citation type="submission" date="2020-05" db="EMBL/GenBank/DDBJ databases">
        <title>Genomic Encyclopedia of Type Strains, Phase IV (KMG-V): Genome sequencing to study the core and pangenomes of soil and plant-associated prokaryotes.</title>
        <authorList>
            <person name="Whitman W."/>
        </authorList>
    </citation>
    <scope>NUCLEOTIDE SEQUENCE</scope>
    <source>
        <strain evidence="2">16F</strain>
    </source>
</reference>